<dbReference type="Pfam" id="PF00931">
    <property type="entry name" value="NB-ARC"/>
    <property type="match status" value="1"/>
</dbReference>
<dbReference type="SUPFAM" id="SSF48452">
    <property type="entry name" value="TPR-like"/>
    <property type="match status" value="3"/>
</dbReference>
<dbReference type="Proteomes" id="UP000443090">
    <property type="component" value="Unassembled WGS sequence"/>
</dbReference>
<dbReference type="PANTHER" id="PTHR46082">
    <property type="entry name" value="ATP/GTP-BINDING PROTEIN-RELATED"/>
    <property type="match status" value="1"/>
</dbReference>
<organism evidence="4 5">
    <name type="scientific">Lachnellula occidentalis</name>
    <dbReference type="NCBI Taxonomy" id="215460"/>
    <lineage>
        <taxon>Eukaryota</taxon>
        <taxon>Fungi</taxon>
        <taxon>Dikarya</taxon>
        <taxon>Ascomycota</taxon>
        <taxon>Pezizomycotina</taxon>
        <taxon>Leotiomycetes</taxon>
        <taxon>Helotiales</taxon>
        <taxon>Lachnaceae</taxon>
        <taxon>Lachnellula</taxon>
    </lineage>
</organism>
<proteinExistence type="predicted"/>
<keyword evidence="5" id="KW-1185">Reference proteome</keyword>
<feature type="signal peptide" evidence="1">
    <location>
        <begin position="1"/>
        <end position="19"/>
    </location>
</feature>
<dbReference type="EMBL" id="QGMI01000173">
    <property type="protein sequence ID" value="TVY45936.1"/>
    <property type="molecule type" value="Genomic_DNA"/>
</dbReference>
<dbReference type="GO" id="GO:0043531">
    <property type="term" value="F:ADP binding"/>
    <property type="evidence" value="ECO:0007669"/>
    <property type="project" value="InterPro"/>
</dbReference>
<feature type="domain" description="NB-ARC" evidence="2">
    <location>
        <begin position="175"/>
        <end position="332"/>
    </location>
</feature>
<dbReference type="InterPro" id="IPR011990">
    <property type="entry name" value="TPR-like_helical_dom_sf"/>
</dbReference>
<dbReference type="SUPFAM" id="SSF52540">
    <property type="entry name" value="P-loop containing nucleoside triphosphate hydrolases"/>
    <property type="match status" value="1"/>
</dbReference>
<evidence type="ECO:0000259" key="2">
    <source>
        <dbReference type="Pfam" id="PF00931"/>
    </source>
</evidence>
<dbReference type="Pfam" id="PF13374">
    <property type="entry name" value="TPR_10"/>
    <property type="match status" value="1"/>
</dbReference>
<dbReference type="InterPro" id="IPR002182">
    <property type="entry name" value="NB-ARC"/>
</dbReference>
<dbReference type="InterPro" id="IPR031352">
    <property type="entry name" value="SesA"/>
</dbReference>
<keyword evidence="1" id="KW-0732">Signal</keyword>
<name>A0A8H8S1B0_9HELO</name>
<evidence type="ECO:0000256" key="1">
    <source>
        <dbReference type="SAM" id="SignalP"/>
    </source>
</evidence>
<evidence type="ECO:0000313" key="5">
    <source>
        <dbReference type="Proteomes" id="UP000443090"/>
    </source>
</evidence>
<dbReference type="InterPro" id="IPR027417">
    <property type="entry name" value="P-loop_NTPase"/>
</dbReference>
<dbReference type="OrthoDB" id="1658288at2759"/>
<dbReference type="Pfam" id="PF17107">
    <property type="entry name" value="SesA"/>
    <property type="match status" value="1"/>
</dbReference>
<dbReference type="AlphaFoldDB" id="A0A8H8S1B0"/>
<evidence type="ECO:0000259" key="3">
    <source>
        <dbReference type="Pfam" id="PF17107"/>
    </source>
</evidence>
<dbReference type="InterPro" id="IPR053137">
    <property type="entry name" value="NLR-like"/>
</dbReference>
<protein>
    <submittedName>
        <fullName evidence="4">Kinesin light chain</fullName>
    </submittedName>
</protein>
<accession>A0A8H8S1B0</accession>
<feature type="chain" id="PRO_5034215485" evidence="1">
    <location>
        <begin position="20"/>
        <end position="1052"/>
    </location>
</feature>
<dbReference type="Gene3D" id="3.40.50.300">
    <property type="entry name" value="P-loop containing nucleotide triphosphate hydrolases"/>
    <property type="match status" value="1"/>
</dbReference>
<comment type="caution">
    <text evidence="4">The sequence shown here is derived from an EMBL/GenBank/DDBJ whole genome shotgun (WGS) entry which is preliminary data.</text>
</comment>
<evidence type="ECO:0000313" key="4">
    <source>
        <dbReference type="EMBL" id="TVY45936.1"/>
    </source>
</evidence>
<reference evidence="4 5" key="1">
    <citation type="submission" date="2018-05" db="EMBL/GenBank/DDBJ databases">
        <title>Genome sequencing and assembly of the regulated plant pathogen Lachnellula willkommii and related sister species for the development of diagnostic species identification markers.</title>
        <authorList>
            <person name="Giroux E."/>
            <person name="Bilodeau G."/>
        </authorList>
    </citation>
    <scope>NUCLEOTIDE SEQUENCE [LARGE SCALE GENOMIC DNA]</scope>
    <source>
        <strain evidence="4 5">CBS 160.35</strain>
    </source>
</reference>
<dbReference type="PANTHER" id="PTHR46082:SF6">
    <property type="entry name" value="AAA+ ATPASE DOMAIN-CONTAINING PROTEIN-RELATED"/>
    <property type="match status" value="1"/>
</dbReference>
<dbReference type="Pfam" id="PF13424">
    <property type="entry name" value="TPR_12"/>
    <property type="match status" value="2"/>
</dbReference>
<dbReference type="Gene3D" id="1.25.40.10">
    <property type="entry name" value="Tetratricopeptide repeat domain"/>
    <property type="match status" value="3"/>
</dbReference>
<gene>
    <name evidence="4" type="primary">KLC_0</name>
    <name evidence="4" type="ORF">LOCC1_G002761</name>
</gene>
<feature type="domain" description="NACHT-NTPase and P-loop NTPases N-terminal" evidence="3">
    <location>
        <begin position="28"/>
        <end position="112"/>
    </location>
</feature>
<sequence length="1052" mass="118335">MSGAEVIVLVGVIASTVQLVDFTCQALARIKECREDVTHLPKSDDFSKAACQALFPVITDCKREVLKLKEILDKVAPSTTDPAWKRNLKALASVFHDKNVLIITESLSQSLAVINQYHGAYTAAMTGTILKKLTAAAAAIPVMDEFEGDTSVRHFMVPTVWSDEFTGRAETMDHLRSLMSNNDIHRRVAIIGLGGVGKTRVMLQYAYQFKDSTTHSVFWLHASSMSRVNKTCLEIAKNAKIPGWEDPKSNKLELVKEWLENPRSGKWLLLIDNADDSNLLFGSGRLAKSLPRSNDGAILLTTRDARVGMEFAKLTRISLGALTLHESIELLDIRLGAGENEYNDRAELSEELCGIPLALVQASSFIKQNFLSIPSYLELYRASEMDRIELLSEDFDDGIRDSESKNPVATTWSVSFDYIRKWDPMAAEILSVMSMLDAQAIPESLIRFGNNNLKFSKAMGTLQAFSLIAARDDGPLWDGRRERSFDLHRLVKLAMRSWLSHHGELESYTARALATMAERYTDCEWATRGKWSSYLPHAAVLLASDHLAGLEDSILEQVSHDQDSGILNHIPEGRFTCDSFDMSLHHWKAAMSLEEAEKAYRLRRKFLGEHHLDTLATLDLIAKPAKDLYLFPRAVEVCQLAIKGKSETLGPDHPSTLRSMAYLGITYRPMGKLQEAKQTGMYALERRRKVLGNTHSDTLISMSYVGTVVRALGDYGSAVRLETEKLQGWTNLQGPSHPQSLEAMAGLAWAYACQGNYNQAAQLTSQSLSTQLEIQGPGYYFTLWTMSNMAVILGMQGTYLEAEELGDRVLMLRTQYMGISHPFRYVSKLYLAWLYNETGRYQEAETIELEVLDFQQNFYKDDTHHEILLTRSQLASTYSFMGRHQDAESVKTEVLGIRMNQTGKEHPVTLRCKSSLGMTLMELGRLPEADTLLVDTGAAQKKILGEDHPETLTTMSRIAKLHERQNRRKEAEALYQAVAEASKRALGEKHPRTEARLEDFERFEHVRRRSESAIEMLSAEDGEHYTKQARGFSDNMQKLTLVEEIVQEISEE</sequence>